<feature type="region of interest" description="Disordered" evidence="1">
    <location>
        <begin position="1715"/>
        <end position="2032"/>
    </location>
</feature>
<feature type="compositionally biased region" description="Basic residues" evidence="1">
    <location>
        <begin position="1876"/>
        <end position="1887"/>
    </location>
</feature>
<feature type="compositionally biased region" description="Low complexity" evidence="1">
    <location>
        <begin position="2459"/>
        <end position="2475"/>
    </location>
</feature>
<feature type="compositionally biased region" description="Basic and acidic residues" evidence="1">
    <location>
        <begin position="3027"/>
        <end position="3063"/>
    </location>
</feature>
<feature type="compositionally biased region" description="Polar residues" evidence="1">
    <location>
        <begin position="1"/>
        <end position="10"/>
    </location>
</feature>
<feature type="region of interest" description="Disordered" evidence="1">
    <location>
        <begin position="2969"/>
        <end position="3073"/>
    </location>
</feature>
<reference evidence="3" key="1">
    <citation type="journal article" date="2023" name="G3 (Bethesda)">
        <title>A reference genome for the long-term kleptoplast-retaining sea slug Elysia crispata morphotype clarki.</title>
        <authorList>
            <person name="Eastman K.E."/>
            <person name="Pendleton A.L."/>
            <person name="Shaikh M.A."/>
            <person name="Suttiyut T."/>
            <person name="Ogas R."/>
            <person name="Tomko P."/>
            <person name="Gavelis G."/>
            <person name="Widhalm J.R."/>
            <person name="Wisecaver J.H."/>
        </authorList>
    </citation>
    <scope>NUCLEOTIDE SEQUENCE</scope>
    <source>
        <strain evidence="3">ECLA1</strain>
    </source>
</reference>
<feature type="compositionally biased region" description="Basic residues" evidence="1">
    <location>
        <begin position="13"/>
        <end position="23"/>
    </location>
</feature>
<proteinExistence type="predicted"/>
<organism evidence="3 4">
    <name type="scientific">Elysia crispata</name>
    <name type="common">lettuce slug</name>
    <dbReference type="NCBI Taxonomy" id="231223"/>
    <lineage>
        <taxon>Eukaryota</taxon>
        <taxon>Metazoa</taxon>
        <taxon>Spiralia</taxon>
        <taxon>Lophotrochozoa</taxon>
        <taxon>Mollusca</taxon>
        <taxon>Gastropoda</taxon>
        <taxon>Heterobranchia</taxon>
        <taxon>Euthyneura</taxon>
        <taxon>Panpulmonata</taxon>
        <taxon>Sacoglossa</taxon>
        <taxon>Placobranchoidea</taxon>
        <taxon>Plakobranchidae</taxon>
        <taxon>Elysia</taxon>
    </lineage>
</organism>
<gene>
    <name evidence="3" type="ORF">RRG08_026537</name>
</gene>
<feature type="compositionally biased region" description="Polar residues" evidence="1">
    <location>
        <begin position="1555"/>
        <end position="1567"/>
    </location>
</feature>
<feature type="compositionally biased region" description="Basic residues" evidence="1">
    <location>
        <begin position="1940"/>
        <end position="1954"/>
    </location>
</feature>
<feature type="region of interest" description="Disordered" evidence="1">
    <location>
        <begin position="656"/>
        <end position="685"/>
    </location>
</feature>
<protein>
    <recommendedName>
        <fullName evidence="2">PDZ domain-containing protein</fullName>
    </recommendedName>
</protein>
<evidence type="ECO:0000313" key="4">
    <source>
        <dbReference type="Proteomes" id="UP001283361"/>
    </source>
</evidence>
<feature type="region of interest" description="Disordered" evidence="1">
    <location>
        <begin position="2072"/>
        <end position="2144"/>
    </location>
</feature>
<feature type="compositionally biased region" description="Basic and acidic residues" evidence="1">
    <location>
        <begin position="1955"/>
        <end position="1997"/>
    </location>
</feature>
<feature type="region of interest" description="Disordered" evidence="1">
    <location>
        <begin position="3241"/>
        <end position="3280"/>
    </location>
</feature>
<feature type="region of interest" description="Disordered" evidence="1">
    <location>
        <begin position="1493"/>
        <end position="1513"/>
    </location>
</feature>
<feature type="compositionally biased region" description="Basic and acidic residues" evidence="1">
    <location>
        <begin position="1888"/>
        <end position="1905"/>
    </location>
</feature>
<feature type="region of interest" description="Disordered" evidence="1">
    <location>
        <begin position="225"/>
        <end position="256"/>
    </location>
</feature>
<feature type="region of interest" description="Disordered" evidence="1">
    <location>
        <begin position="3198"/>
        <end position="3228"/>
    </location>
</feature>
<feature type="region of interest" description="Disordered" evidence="1">
    <location>
        <begin position="2682"/>
        <end position="2704"/>
    </location>
</feature>
<feature type="region of interest" description="Disordered" evidence="1">
    <location>
        <begin position="1"/>
        <end position="77"/>
    </location>
</feature>
<feature type="compositionally biased region" description="Basic and acidic residues" evidence="1">
    <location>
        <begin position="2392"/>
        <end position="2401"/>
    </location>
</feature>
<feature type="compositionally biased region" description="Basic and acidic residues" evidence="1">
    <location>
        <begin position="2495"/>
        <end position="2505"/>
    </location>
</feature>
<feature type="region of interest" description="Disordered" evidence="1">
    <location>
        <begin position="2884"/>
        <end position="2904"/>
    </location>
</feature>
<dbReference type="PROSITE" id="PS50106">
    <property type="entry name" value="PDZ"/>
    <property type="match status" value="1"/>
</dbReference>
<keyword evidence="4" id="KW-1185">Reference proteome</keyword>
<feature type="region of interest" description="Disordered" evidence="1">
    <location>
        <begin position="1539"/>
        <end position="1579"/>
    </location>
</feature>
<dbReference type="InterPro" id="IPR001478">
    <property type="entry name" value="PDZ"/>
</dbReference>
<feature type="compositionally biased region" description="Low complexity" evidence="1">
    <location>
        <begin position="658"/>
        <end position="670"/>
    </location>
</feature>
<feature type="compositionally biased region" description="Low complexity" evidence="1">
    <location>
        <begin position="2005"/>
        <end position="2024"/>
    </location>
</feature>
<feature type="region of interest" description="Disordered" evidence="1">
    <location>
        <begin position="1175"/>
        <end position="1195"/>
    </location>
</feature>
<dbReference type="InterPro" id="IPR036034">
    <property type="entry name" value="PDZ_sf"/>
</dbReference>
<comment type="caution">
    <text evidence="3">The sequence shown here is derived from an EMBL/GenBank/DDBJ whole genome shotgun (WGS) entry which is preliminary data.</text>
</comment>
<evidence type="ECO:0000256" key="1">
    <source>
        <dbReference type="SAM" id="MobiDB-lite"/>
    </source>
</evidence>
<feature type="region of interest" description="Disordered" evidence="1">
    <location>
        <begin position="1456"/>
        <end position="1477"/>
    </location>
</feature>
<dbReference type="Gene3D" id="2.30.42.10">
    <property type="match status" value="1"/>
</dbReference>
<feature type="domain" description="PDZ" evidence="2">
    <location>
        <begin position="3373"/>
        <end position="3443"/>
    </location>
</feature>
<dbReference type="SUPFAM" id="SSF50156">
    <property type="entry name" value="PDZ domain-like"/>
    <property type="match status" value="1"/>
</dbReference>
<feature type="compositionally biased region" description="Basic and acidic residues" evidence="1">
    <location>
        <begin position="1840"/>
        <end position="1855"/>
    </location>
</feature>
<name>A0AAE0Y413_9GAST</name>
<feature type="compositionally biased region" description="Low complexity" evidence="1">
    <location>
        <begin position="225"/>
        <end position="234"/>
    </location>
</feature>
<feature type="compositionally biased region" description="Polar residues" evidence="1">
    <location>
        <begin position="3200"/>
        <end position="3212"/>
    </location>
</feature>
<dbReference type="EMBL" id="JAWDGP010006980">
    <property type="protein sequence ID" value="KAK3732155.1"/>
    <property type="molecule type" value="Genomic_DNA"/>
</dbReference>
<feature type="compositionally biased region" description="Basic and acidic residues" evidence="1">
    <location>
        <begin position="2446"/>
        <end position="2455"/>
    </location>
</feature>
<feature type="compositionally biased region" description="Polar residues" evidence="1">
    <location>
        <begin position="2101"/>
        <end position="2140"/>
    </location>
</feature>
<dbReference type="Proteomes" id="UP001283361">
    <property type="component" value="Unassembled WGS sequence"/>
</dbReference>
<sequence length="3463" mass="386549">MSTEGSTASGNPKKTKPKPRARRTKSEIPYPQSLTVAGDDTDPSPILSSEDISAEAATGATFPDNVNESIRPRSSSRRRAYIIKRPQSAPIFGHMSSRPFATCKPGESSYFKSSPVNCHDLENCSSGVAASLVTSNETGIQENLSDSLETCSATLSDSATKLPASESHSLLCHHIEPSAVSPSFSSVICYGETKHLQKENNVDRKEHFQVFVSETFYINSIESNSKSQSKSDSLGGEKKFSSFSGKDDDSLPSDRSVEANVADSQLYAQVIKPKAAVVEVSLNLDNKDFDDFIQSPAGMSTARNDPIFEKKRTSGEILRNSHKLEGEDIDFNTQDCILQQSSQDASDDIDKTFWCKEHFGSRGDRGWCNGNTFQSCDGNTEGYSTQGLDLCQSLTKRDSDVVVPHLRLDSLTQEGSFSSEASQSSEINPEESQEFLAQMIYANFDAVPTNAGSLSLLTEKSENFELGDRSLTDGSKDIVDTSKPGVKEEVVLDSRKTSLIFKNQQAPSESHTSIGTNESIKVALRQQIALETNTKTKTPKVESAMSMPVKKLSVEYTDSVELHSSNILQAGGVAHDSHETVSSVLSEDTDSEETHRVKKRQHNPLKRLFARKKGKYSPSLNIDPSQYILPTLENENEKLKKEKSLSPKLFKRKKKAKFLSSESELSPSDESSLKQNKELKKKHKTAKLTKENIIVIKSSGKSLSDSMPEHAKVASPGADNKNAENVLEERIIVTTHDGKNVLSKDNEENAQSTKEVRHSQYSQEVKNDFKRPFYENVLLEEAAIKNLKITTDEIDDKSVGIKENLAPKGASEFHILSADVEGDSQTNACSFREVAVDNGPDMARIHNRSKKDNNEKGGEEIEEVYANSLIHEVSLMRTDRSIDLEPQYDRPPRKEMPHDNVCIAVDILNMPRGDDQEVSCSMDLPRAPKPNPDIECRKTIYLYRDQSQTTENDDIEMVKSSKDTPCNSKAKSYCAGTVSNDLGLTDEASCCSEGRRVLTSIETTESDNEPDEKLMNAMAAENPLRRPKYAMTRLQAHLLGKPMTQEPFLMESRYAEKEKTEEDLEMPVPQPKLTARKKRAHKDRIERGDISLEDASVLDTSGLDLSLRSDVSSGTATDSDITPNFDAVIHLCGSLKSHQDYQDDSEQKHKNSCSLSRSPSQLLIRADVHNTLDGKYLKNQHDESNPIDRLENEERKENFRNTTFFSLKDNIKNTPNEEENKNKQGGSDIYFKPDGEAIETKEYYKNNDVDQLKVINAETDEENFSDIHKDFKVAVSQTKYIYVTEMRKQHETEEDTTQDINLNENFCPVDEDNSCKQQKANSKNEVFNGVQTHRLFLPKSCENREKKISRFQSDILLDDNVENCTTSCGDFEEKFATKLEPTTNLVQYEGKLHLKSKIIESDSKSKEKDNANYTMEAGNERTKNNKEFVEVMITPSVTQRANSSAFTFTERLYRLDQEDTGSNEGSSQRPPAYKQRPTSWKMKSFLKKFDNLSSSKPCKIPPKPQCHRTGARESINRDLLQDAMKELDDYIDTEFEDECDEYEEQSNNTESEQSVTIESQTPKSSPFSGAIISEQGKMSDKNDNIDEVIEETIVRKEAPKAKLIPVENALMVLYRFDRDGEKVGEGNLSLEEKESAHNLSGIDGCKTILTASPPRSLKLAKGCETSDSKNIQPSLLQTNAIEESLLSDASKKKKIVCLEVNKLNVARKDIVQSEADVRQRPDVSNFESLSSDVPHSPFEAKVSVKENNPTKEEVEQSQIKGFYPEVDSNEKVDFGKNSLNQSNSAKDKAQPAAEHSNPPPIPMKKGREPLENPPLPPLFETKQEDGSEAQTVVDLGYEDVLDKLLDHEKSSEEKTNFATEANSEKDPKLSSSPVAKRFHFPWRKKSKDKGTKKVKPRQDTTKTQEIDTQDSCNQGKTKHSGMQALEDKKSQNSSRAGSKPQKKKRKDKTGKRRKGSEVEEKKKTNKEKNETEATREFPVDVYHEIEENSTTKEEINKTRTPKKIASTSTSASSSPFSSSPLSVDSSDESDYEPVNYVDSRDFKKANHVDVKKIVKSEDSNGYEIPAEKLSVKSRGRTGKAIPGEMNFSHSDQEQEEKCKVSRTSLNLLKSGNGDSSISNETNQPTTKISESNDAHSQPQVDSGGAEVIEPYLTFQYPKYLDDGEIYVGNPIAEVSSTPGTLQNIESNRSLIKVMIPSCSVQRCIDTENMRRNSNEFINEGNNIKKQNSKVNECNSECSALNTSKDTVSENKIDTAIPLSAVKGDLNMNSGVQSRSESNDASQETIPAERLTAEKKYEEMSGQKNRCTSVLSQKDCELLASPVETSSPELAVKSHISEALSKAFQDFDFGFDESGPVSDAETFTPSPKEDKYRVSSIQWEWRDPPETGSGGNKDSEKNRKLAVESSMDNEMPLAGIGASVVLDEVKSSFAEREKDRYDLLNNMDELDGTKSGRGETKSLSSDCSSVTASPPSSPVSDKTRKERSRLGKALAMRQVKSREKSKDKMKPRGVKRAKSKDKAKQKVSKDKDKSRDKKSEKSKSGQTEETNKLQEKINKKDSDEKDKWKWPWQRRGSKKEVASAAGVQSASESEDSETSKDGFKSNSKKEKKSVNLMRQSEQEDVPLHECNPCDAATNRLLESGINVPVDDHDYFNTFLDSTHCFQLPLSIESYINDQGKTEVKEIISGDTKKPSDLEDLNSKPISEKSKKSTLMTLKETEVGSTRTDQYKDAVGTVTAHLEVSGKEGNVHLAKDAPWSLFQVPSFQSSCSLNSEQPWKDYSPLELGKTQINSEIPNNKNPGPRKETLETEISANNHGDNDEIPRLKEYKMSDTNIEKVHQILSCAHQQKLQSAILPVTESENSAENLVRGDEVGHTCIKTVANQRAACRTASHPTNNRPSPVPKVRKTVRRHRSELATPDESFVVEFCDPWHSSACLPSGTNKGKKSAATTFSVTDIYPVHAKGCEINNGDNKAKHCTSVSPNVEDGDSRLTPEAGTLSSPMELKPKKGGISATLMDVTNSDLKLRPKVPPKPERKPTYTIKTEERSRNLNKDEEKTDTFPRQKNNSDDGEESEVEYDKLPVRQKKISSKLALQSFVLPVAAKNIVDERVVYTPVNRSPAQRLKSMEKTEYAAPWEESIQALTPTLPPRQYRRSIKDTTCDDRYRESRLSFTSVDLGQEKPIEDSHSNWSLKKSVSLDYGLDSGTLQQPSQRVSKISSEEQTEKLTSASTGKAKSPLFRSLISLFRKNKKPPQETTSNNESVGSDGDDDSVFKDSMDNFNHTSVNDEDLKKKDFDMKGKTTPENAIKSQMALKLEKTMKPEKHPKSVKFLKQQQLESMKRKISVPFLDDNFPEVLNPGLEGRPLCRLLKVNEDETRVVEMIRPHTGPLGVFFTKGQEQNDEGLLVNAFQDSRNCKLFAGILGVGDQILEIDGCDIRHLSLDQVGEMMHYKERMIVRVMPAGVTRSAL</sequence>
<accession>A0AAE0Y413</accession>
<evidence type="ECO:0000313" key="3">
    <source>
        <dbReference type="EMBL" id="KAK3732155.1"/>
    </source>
</evidence>
<feature type="region of interest" description="Disordered" evidence="1">
    <location>
        <begin position="1211"/>
        <end position="1232"/>
    </location>
</feature>
<feature type="compositionally biased region" description="Basic and acidic residues" evidence="1">
    <location>
        <begin position="235"/>
        <end position="249"/>
    </location>
</feature>
<feature type="compositionally biased region" description="Basic and acidic residues" evidence="1">
    <location>
        <begin position="1742"/>
        <end position="1754"/>
    </location>
</feature>
<feature type="compositionally biased region" description="Low complexity" evidence="1">
    <location>
        <begin position="1545"/>
        <end position="1554"/>
    </location>
</feature>
<feature type="compositionally biased region" description="Basic and acidic residues" evidence="1">
    <location>
        <begin position="2544"/>
        <end position="2564"/>
    </location>
</feature>
<feature type="compositionally biased region" description="Polar residues" evidence="1">
    <location>
        <begin position="1460"/>
        <end position="1469"/>
    </location>
</feature>
<evidence type="ECO:0000259" key="2">
    <source>
        <dbReference type="PROSITE" id="PS50106"/>
    </source>
</evidence>
<feature type="compositionally biased region" description="Basic and acidic residues" evidence="1">
    <location>
        <begin position="2090"/>
        <end position="2099"/>
    </location>
</feature>
<feature type="compositionally biased region" description="Basic and acidic residues" evidence="1">
    <location>
        <begin position="2515"/>
        <end position="2538"/>
    </location>
</feature>
<feature type="region of interest" description="Disordered" evidence="1">
    <location>
        <begin position="2354"/>
        <end position="2412"/>
    </location>
</feature>
<feature type="region of interest" description="Disordered" evidence="1">
    <location>
        <begin position="2431"/>
        <end position="2620"/>
    </location>
</feature>
<feature type="compositionally biased region" description="Basic and acidic residues" evidence="1">
    <location>
        <begin position="2682"/>
        <end position="2691"/>
    </location>
</feature>